<dbReference type="EMBL" id="VILF01000001">
    <property type="protein sequence ID" value="MTJ42125.1"/>
    <property type="molecule type" value="Genomic_DNA"/>
</dbReference>
<keyword evidence="2" id="KW-1185">Reference proteome</keyword>
<protein>
    <submittedName>
        <fullName evidence="1">Uncharacterized protein</fullName>
    </submittedName>
</protein>
<proteinExistence type="predicted"/>
<accession>A0ACC7S0W0</accession>
<reference evidence="2" key="1">
    <citation type="journal article" date="2020" name="Toxins">
        <title>Phylogenomic Analysis of Secondary Metabolism in the Toxic Cyanobacterial Genera Anabaena, Dolichospermum and Aphanizomenon.</title>
        <authorList>
            <person name="Oesterholm J."/>
            <person name="Popin R.V."/>
            <person name="Fewer D.P."/>
            <person name="Sivonen K."/>
        </authorList>
    </citation>
    <scope>NUCLEOTIDE SEQUENCE [LARGE SCALE GENOMIC DNA]</scope>
    <source>
        <strain evidence="2">UHCC 0037</strain>
    </source>
</reference>
<comment type="caution">
    <text evidence="1">The sequence shown here is derived from an EMBL/GenBank/DDBJ whole genome shotgun (WGS) entry which is preliminary data.</text>
</comment>
<gene>
    <name evidence="1" type="ORF">FJR39_02300</name>
</gene>
<sequence length="310" mass="36286">MKQDKKKQMKQKNNLAKILKDKKDKLNWQNFNFLENMLVFSTMRTMPGRNAPPESGVHFRITLDSQNDAICILFKIDRDHQKNDPLIREQTVRRPDYMSLYIDSKSCICTIIEMKGTSSDELKRGIDQIVKLRDILKTEISDHLPTKLKIKFQGILLTPFNSKVPKEQIAEEAAKGFIILQIQYKNKAELYPYVSKLNELTDKYNHQKITESTTLFIEDILTTRALPKRIPDDYYSSNFLVENNREGIYINYLLPNDSDYITLLSNTKYTEINIDESECKENIKNELELLNLINRLAIKFSNNQISNYDN</sequence>
<evidence type="ECO:0000313" key="2">
    <source>
        <dbReference type="Proteomes" id="UP001517388"/>
    </source>
</evidence>
<dbReference type="Proteomes" id="UP001517388">
    <property type="component" value="Unassembled WGS sequence"/>
</dbReference>
<evidence type="ECO:0000313" key="1">
    <source>
        <dbReference type="EMBL" id="MTJ42125.1"/>
    </source>
</evidence>
<name>A0ACC7S0W0_DOLFA</name>
<organism evidence="1 2">
    <name type="scientific">Dolichospermum flos-aquae UHCC 0037</name>
    <dbReference type="NCBI Taxonomy" id="2590026"/>
    <lineage>
        <taxon>Bacteria</taxon>
        <taxon>Bacillati</taxon>
        <taxon>Cyanobacteriota</taxon>
        <taxon>Cyanophyceae</taxon>
        <taxon>Nostocales</taxon>
        <taxon>Aphanizomenonaceae</taxon>
        <taxon>Dolichospermum</taxon>
    </lineage>
</organism>